<dbReference type="KEGG" id="acab:QRX50_05205"/>
<name>A0A9Y2IKW1_9PSEU</name>
<dbReference type="Proteomes" id="UP001236014">
    <property type="component" value="Chromosome"/>
</dbReference>
<protein>
    <submittedName>
        <fullName evidence="1">DUF2505 domain-containing protein</fullName>
    </submittedName>
</protein>
<evidence type="ECO:0000313" key="1">
    <source>
        <dbReference type="EMBL" id="WIX80188.1"/>
    </source>
</evidence>
<organism evidence="1 2">
    <name type="scientific">Amycolatopsis carbonis</name>
    <dbReference type="NCBI Taxonomy" id="715471"/>
    <lineage>
        <taxon>Bacteria</taxon>
        <taxon>Bacillati</taxon>
        <taxon>Actinomycetota</taxon>
        <taxon>Actinomycetes</taxon>
        <taxon>Pseudonocardiales</taxon>
        <taxon>Pseudonocardiaceae</taxon>
        <taxon>Amycolatopsis</taxon>
    </lineage>
</organism>
<keyword evidence="2" id="KW-1185">Reference proteome</keyword>
<dbReference type="EMBL" id="CP127294">
    <property type="protein sequence ID" value="WIX80188.1"/>
    <property type="molecule type" value="Genomic_DNA"/>
</dbReference>
<sequence length="166" mass="17895">MGSRIEHRAEFSAGLAAVLAAVSGEDALRARLKELGGDNAALLSHAVDGDTVRYELQHGIAAQRLPQAVQALHRGDIIVHRKQVWQRSGDAYTGKVDVSVSGVPGEIGAQTFLTPRGERVEFRTSGEVTVRIPLFGGKIEEFVAQQVTNLLAREADFTASWLAEHA</sequence>
<dbReference type="AlphaFoldDB" id="A0A9Y2IKW1"/>
<dbReference type="RefSeq" id="WP_285970824.1">
    <property type="nucleotide sequence ID" value="NZ_CP127294.1"/>
</dbReference>
<proteinExistence type="predicted"/>
<accession>A0A9Y2IKW1</accession>
<dbReference type="Pfam" id="PF10698">
    <property type="entry name" value="DUF2505"/>
    <property type="match status" value="1"/>
</dbReference>
<reference evidence="1 2" key="1">
    <citation type="submission" date="2023-06" db="EMBL/GenBank/DDBJ databases">
        <authorList>
            <person name="Oyuntsetseg B."/>
            <person name="Kim S.B."/>
        </authorList>
    </citation>
    <scope>NUCLEOTIDE SEQUENCE [LARGE SCALE GENOMIC DNA]</scope>
    <source>
        <strain evidence="1 2">2-15</strain>
    </source>
</reference>
<dbReference type="InterPro" id="IPR019639">
    <property type="entry name" value="DUF2505"/>
</dbReference>
<gene>
    <name evidence="1" type="ORF">QRX50_05205</name>
</gene>
<evidence type="ECO:0000313" key="2">
    <source>
        <dbReference type="Proteomes" id="UP001236014"/>
    </source>
</evidence>